<dbReference type="Gene3D" id="3.30.160.60">
    <property type="entry name" value="Classic Zinc Finger"/>
    <property type="match status" value="1"/>
</dbReference>
<evidence type="ECO:0008006" key="4">
    <source>
        <dbReference type="Google" id="ProtNLM"/>
    </source>
</evidence>
<accession>A0A8S3QE98</accession>
<gene>
    <name evidence="2" type="ORF">MEDL_9494</name>
</gene>
<protein>
    <recommendedName>
        <fullName evidence="4">C2H2-type domain-containing protein</fullName>
    </recommendedName>
</protein>
<reference evidence="2" key="1">
    <citation type="submission" date="2021-03" db="EMBL/GenBank/DDBJ databases">
        <authorList>
            <person name="Bekaert M."/>
        </authorList>
    </citation>
    <scope>NUCLEOTIDE SEQUENCE</scope>
</reference>
<dbReference type="OrthoDB" id="10489756at2759"/>
<dbReference type="Proteomes" id="UP000683360">
    <property type="component" value="Unassembled WGS sequence"/>
</dbReference>
<name>A0A8S3QE98_MYTED</name>
<evidence type="ECO:0000313" key="3">
    <source>
        <dbReference type="Proteomes" id="UP000683360"/>
    </source>
</evidence>
<sequence length="489" mass="55878">MQSIKAVSLANDYTSQSCWSLGPIEQLPPLVNPRPRPVNYDQQESFYAIDQQMYYHGPREYIERQRYHLPIQNQWYQTPVPQRPYPTHRYLVHQHPIQQFSPLQPLDFNHETQTDEEPVKKHHNAIRKVVEDSDLRTVKGEAFNTCFEMITISILNAKAPISKRGGAYECVMCQTSEAEINSYKYVVNHIRKQHLLATQCPYWCTLCDYRCDTQEELAKHVDTYPVHKKIVGIQKTSGIAINPDNPELKRVIYGDIIRNSGNVDAFDTVHAVGESQAVLHVNQEIKYEGTTVQPEQLNLITLQLSNHQQDSQSTPIMPFGNSEKEKHKLSSEQAKSISKSCPIVRKSRTEFEGSRHGSVSLPNYAIPDSPPEAQIEHVEPENQYQAPDVLDILKHSISICLLPKPGDLLDVVRREPTNTPQENNIFNNMHENISSPENLDEYICNNDMNDDQMEDLVYVSDDNVSNCSSQKSTSINSSNSCTQDENVEF</sequence>
<feature type="compositionally biased region" description="Low complexity" evidence="1">
    <location>
        <begin position="467"/>
        <end position="483"/>
    </location>
</feature>
<feature type="region of interest" description="Disordered" evidence="1">
    <location>
        <begin position="467"/>
        <end position="489"/>
    </location>
</feature>
<proteinExistence type="predicted"/>
<evidence type="ECO:0000256" key="1">
    <source>
        <dbReference type="SAM" id="MobiDB-lite"/>
    </source>
</evidence>
<dbReference type="AlphaFoldDB" id="A0A8S3QE98"/>
<evidence type="ECO:0000313" key="2">
    <source>
        <dbReference type="EMBL" id="CAG2194484.1"/>
    </source>
</evidence>
<organism evidence="2 3">
    <name type="scientific">Mytilus edulis</name>
    <name type="common">Blue mussel</name>
    <dbReference type="NCBI Taxonomy" id="6550"/>
    <lineage>
        <taxon>Eukaryota</taxon>
        <taxon>Metazoa</taxon>
        <taxon>Spiralia</taxon>
        <taxon>Lophotrochozoa</taxon>
        <taxon>Mollusca</taxon>
        <taxon>Bivalvia</taxon>
        <taxon>Autobranchia</taxon>
        <taxon>Pteriomorphia</taxon>
        <taxon>Mytilida</taxon>
        <taxon>Mytiloidea</taxon>
        <taxon>Mytilidae</taxon>
        <taxon>Mytilinae</taxon>
        <taxon>Mytilus</taxon>
    </lineage>
</organism>
<comment type="caution">
    <text evidence="2">The sequence shown here is derived from an EMBL/GenBank/DDBJ whole genome shotgun (WGS) entry which is preliminary data.</text>
</comment>
<keyword evidence="3" id="KW-1185">Reference proteome</keyword>
<dbReference type="EMBL" id="CAJPWZ010000481">
    <property type="protein sequence ID" value="CAG2194484.1"/>
    <property type="molecule type" value="Genomic_DNA"/>
</dbReference>